<gene>
    <name evidence="3" type="primary">dprA</name>
    <name evidence="3" type="ORF">ACFPKY_09000</name>
</gene>
<evidence type="ECO:0000256" key="1">
    <source>
        <dbReference type="ARBA" id="ARBA00006525"/>
    </source>
</evidence>
<evidence type="ECO:0000313" key="4">
    <source>
        <dbReference type="Proteomes" id="UP001595956"/>
    </source>
</evidence>
<proteinExistence type="inferred from homology"/>
<dbReference type="PANTHER" id="PTHR43022:SF1">
    <property type="entry name" value="PROTEIN SMF"/>
    <property type="match status" value="1"/>
</dbReference>
<evidence type="ECO:0000259" key="2">
    <source>
        <dbReference type="Pfam" id="PF02481"/>
    </source>
</evidence>
<keyword evidence="4" id="KW-1185">Reference proteome</keyword>
<dbReference type="EMBL" id="JBHSMD010000002">
    <property type="protein sequence ID" value="MFC5493238.1"/>
    <property type="molecule type" value="Genomic_DNA"/>
</dbReference>
<dbReference type="SUPFAM" id="SSF102405">
    <property type="entry name" value="MCP/YpsA-like"/>
    <property type="match status" value="1"/>
</dbReference>
<protein>
    <submittedName>
        <fullName evidence="3">DNA-processing protein DprA</fullName>
    </submittedName>
</protein>
<evidence type="ECO:0000313" key="3">
    <source>
        <dbReference type="EMBL" id="MFC5493238.1"/>
    </source>
</evidence>
<dbReference type="Pfam" id="PF02481">
    <property type="entry name" value="DNA_processg_A"/>
    <property type="match status" value="1"/>
</dbReference>
<dbReference type="InterPro" id="IPR003488">
    <property type="entry name" value="DprA"/>
</dbReference>
<accession>A0ABW0N1U1</accession>
<comment type="caution">
    <text evidence="3">The sequence shown here is derived from an EMBL/GenBank/DDBJ whole genome shotgun (WGS) entry which is preliminary data.</text>
</comment>
<comment type="similarity">
    <text evidence="1">Belongs to the DprA/Smf family.</text>
</comment>
<dbReference type="Gene3D" id="3.40.50.450">
    <property type="match status" value="1"/>
</dbReference>
<dbReference type="PANTHER" id="PTHR43022">
    <property type="entry name" value="PROTEIN SMF"/>
    <property type="match status" value="1"/>
</dbReference>
<dbReference type="Proteomes" id="UP001595956">
    <property type="component" value="Unassembled WGS sequence"/>
</dbReference>
<dbReference type="RefSeq" id="WP_345172162.1">
    <property type="nucleotide sequence ID" value="NZ_BAABFQ010000003.1"/>
</dbReference>
<organism evidence="3 4">
    <name type="scientific">Nocardioides caricicola</name>
    <dbReference type="NCBI Taxonomy" id="634770"/>
    <lineage>
        <taxon>Bacteria</taxon>
        <taxon>Bacillati</taxon>
        <taxon>Actinomycetota</taxon>
        <taxon>Actinomycetes</taxon>
        <taxon>Propionibacteriales</taxon>
        <taxon>Nocardioidaceae</taxon>
        <taxon>Nocardioides</taxon>
    </lineage>
</organism>
<sequence length="379" mass="39193">MSTTANDDRLARVALSAIGEPGDPRLLDLVTQLGALTVHDRLLGDHDVADLQTDPEARRSATDPERTLTDAARLGMRFVVPGDEEWPAQLDHLAVAAPLQRRGGVPLGLWVRGPVRLDQLAGSVAVVGSRSATTYGADVAAEIAATVAEAGRSVVSGAAFGIDQAGHRGALAGGGATVAVLACGADRVYPAAHRQLLEHIGGYGAVVSEALPGWAPTRLRFLARNRLIAALTAGTVVVEAAVRSGALNTANWATRLNRPLLGVPGPVTSAPSQGVHQLIRSGAATLVTSGADVLEAVGAAGEHLVTEPRGRARSRDRLSTRQQQVLDAVPVATAATVSSIARTAGLGVALVRDELERLAGLGLVEGDQTRWRLAARAQE</sequence>
<feature type="domain" description="Smf/DprA SLOG" evidence="2">
    <location>
        <begin position="78"/>
        <end position="297"/>
    </location>
</feature>
<name>A0ABW0N1U1_9ACTN</name>
<dbReference type="InterPro" id="IPR057666">
    <property type="entry name" value="DrpA_SLOG"/>
</dbReference>
<dbReference type="NCBIfam" id="TIGR00732">
    <property type="entry name" value="dprA"/>
    <property type="match status" value="1"/>
</dbReference>
<reference evidence="4" key="1">
    <citation type="journal article" date="2019" name="Int. J. Syst. Evol. Microbiol.">
        <title>The Global Catalogue of Microorganisms (GCM) 10K type strain sequencing project: providing services to taxonomists for standard genome sequencing and annotation.</title>
        <authorList>
            <consortium name="The Broad Institute Genomics Platform"/>
            <consortium name="The Broad Institute Genome Sequencing Center for Infectious Disease"/>
            <person name="Wu L."/>
            <person name="Ma J."/>
        </authorList>
    </citation>
    <scope>NUCLEOTIDE SEQUENCE [LARGE SCALE GENOMIC DNA]</scope>
    <source>
        <strain evidence="4">KACC 13778</strain>
    </source>
</reference>